<dbReference type="RefSeq" id="XP_041158497.1">
    <property type="nucleotide sequence ID" value="XM_041303338.1"/>
</dbReference>
<comment type="caution">
    <text evidence="3">The sequence shown here is derived from an EMBL/GenBank/DDBJ whole genome shotgun (WGS) entry which is preliminary data.</text>
</comment>
<feature type="region of interest" description="Disordered" evidence="1">
    <location>
        <begin position="158"/>
        <end position="184"/>
    </location>
</feature>
<keyword evidence="4" id="KW-1185">Reference proteome</keyword>
<sequence>MAVFVYPLRLFYGPLILCAVVSARPISIILQRDSYGINSSTSTPEPLITACLVSFIVLLVLLAVKLIYVKHRRHSVIRSRILQSTFPHDVSLNSRSSLLSLKATQLKAFRSKCTPFLAIFVGCFGSPAWETDIESDFNANSTKQRRTASFMYQLHRQSKQHSSKSYSVAHRSSKSSTSQAPLSQAQLSRSMSFFSFSSEHSTEDATKKSRSHLLPSTRALTYPTIARSRITATIAPQRYSLFVDSSISGQLGDFCEKCDTSRSSFRSRNLYQSGWTTSGVDLGPSLRLVGASDVTAVPYSFLSAFPPSSYALSPLTGTRDSLQLSRRHSTKSTRKPVPPLPPLPSHGLFSQQLSCISSAELPASLPPPASVSRFLSLLEYPAPASIWNVPAITDQAPAHLSNNTPLSPSHSSKFETSPLVSANIADSVSTVKSLPHVLHTADPLVFAVQKMKRKTKHKRSSTIRSRSGIVPSASPLRIMALPEDIPDRKSVGNTPTSDKENCATAVPTSKAIDDDRIRRLMTDASNRLSLIPDQTSSPDAQFELRCLSQPLDRASSASSVKSTKSPAHSDIEGSFSEVSSLQTPKSDRLDEVDIGMLGLDRFHWSEESEEMLKSCSSHIKNDSVALISLWEEGQWMRENNQW</sequence>
<organism evidence="3 4">
    <name type="scientific">Suillus plorans</name>
    <dbReference type="NCBI Taxonomy" id="116603"/>
    <lineage>
        <taxon>Eukaryota</taxon>
        <taxon>Fungi</taxon>
        <taxon>Dikarya</taxon>
        <taxon>Basidiomycota</taxon>
        <taxon>Agaricomycotina</taxon>
        <taxon>Agaricomycetes</taxon>
        <taxon>Agaricomycetidae</taxon>
        <taxon>Boletales</taxon>
        <taxon>Suillineae</taxon>
        <taxon>Suillaceae</taxon>
        <taxon>Suillus</taxon>
    </lineage>
</organism>
<evidence type="ECO:0000256" key="2">
    <source>
        <dbReference type="SAM" id="Phobius"/>
    </source>
</evidence>
<keyword evidence="2" id="KW-0812">Transmembrane</keyword>
<keyword evidence="2" id="KW-1133">Transmembrane helix</keyword>
<dbReference type="OrthoDB" id="2753667at2759"/>
<feature type="transmembrane region" description="Helical" evidence="2">
    <location>
        <begin position="47"/>
        <end position="68"/>
    </location>
</feature>
<keyword evidence="2" id="KW-0472">Membrane</keyword>
<dbReference type="Proteomes" id="UP000719766">
    <property type="component" value="Unassembled WGS sequence"/>
</dbReference>
<reference evidence="3" key="1">
    <citation type="journal article" date="2020" name="New Phytol.">
        <title>Comparative genomics reveals dynamic genome evolution in host specialist ectomycorrhizal fungi.</title>
        <authorList>
            <person name="Lofgren L.A."/>
            <person name="Nguyen N.H."/>
            <person name="Vilgalys R."/>
            <person name="Ruytinx J."/>
            <person name="Liao H.L."/>
            <person name="Branco S."/>
            <person name="Kuo A."/>
            <person name="LaButti K."/>
            <person name="Lipzen A."/>
            <person name="Andreopoulos W."/>
            <person name="Pangilinan J."/>
            <person name="Riley R."/>
            <person name="Hundley H."/>
            <person name="Na H."/>
            <person name="Barry K."/>
            <person name="Grigoriev I.V."/>
            <person name="Stajich J.E."/>
            <person name="Kennedy P.G."/>
        </authorList>
    </citation>
    <scope>NUCLEOTIDE SEQUENCE</scope>
    <source>
        <strain evidence="3">S12</strain>
    </source>
</reference>
<feature type="compositionally biased region" description="Basic residues" evidence="1">
    <location>
        <begin position="325"/>
        <end position="334"/>
    </location>
</feature>
<evidence type="ECO:0000313" key="4">
    <source>
        <dbReference type="Proteomes" id="UP000719766"/>
    </source>
</evidence>
<feature type="compositionally biased region" description="Low complexity" evidence="1">
    <location>
        <begin position="554"/>
        <end position="565"/>
    </location>
</feature>
<feature type="region of interest" description="Disordered" evidence="1">
    <location>
        <begin position="321"/>
        <end position="341"/>
    </location>
</feature>
<feature type="region of interest" description="Disordered" evidence="1">
    <location>
        <begin position="553"/>
        <end position="579"/>
    </location>
</feature>
<feature type="compositionally biased region" description="Polar residues" evidence="1">
    <location>
        <begin position="174"/>
        <end position="184"/>
    </location>
</feature>
<name>A0A9P7DGJ4_9AGAM</name>
<accession>A0A9P7DGJ4</accession>
<protein>
    <submittedName>
        <fullName evidence="3">Uncharacterized protein</fullName>
    </submittedName>
</protein>
<evidence type="ECO:0000313" key="3">
    <source>
        <dbReference type="EMBL" id="KAG1791732.1"/>
    </source>
</evidence>
<dbReference type="EMBL" id="JABBWE010000041">
    <property type="protein sequence ID" value="KAG1791732.1"/>
    <property type="molecule type" value="Genomic_DNA"/>
</dbReference>
<gene>
    <name evidence="3" type="ORF">HD556DRAFT_1384508</name>
</gene>
<dbReference type="AlphaFoldDB" id="A0A9P7DGJ4"/>
<proteinExistence type="predicted"/>
<dbReference type="GeneID" id="64597102"/>
<evidence type="ECO:0000256" key="1">
    <source>
        <dbReference type="SAM" id="MobiDB-lite"/>
    </source>
</evidence>